<evidence type="ECO:0000259" key="1">
    <source>
        <dbReference type="PROSITE" id="PS50042"/>
    </source>
</evidence>
<dbReference type="PROSITE" id="PS50042">
    <property type="entry name" value="CNMP_BINDING_3"/>
    <property type="match status" value="1"/>
</dbReference>
<dbReference type="CDD" id="cd02440">
    <property type="entry name" value="AdoMet_MTases"/>
    <property type="match status" value="1"/>
</dbReference>
<evidence type="ECO:0000313" key="2">
    <source>
        <dbReference type="EMBL" id="MCJ8502280.1"/>
    </source>
</evidence>
<keyword evidence="3" id="KW-1185">Reference proteome</keyword>
<dbReference type="InterPro" id="IPR018490">
    <property type="entry name" value="cNMP-bd_dom_sf"/>
</dbReference>
<gene>
    <name evidence="2" type="ORF">MRX98_16975</name>
</gene>
<dbReference type="Pfam" id="PF12147">
    <property type="entry name" value="Methyltransf_20"/>
    <property type="match status" value="1"/>
</dbReference>
<feature type="domain" description="Cyclic nucleotide-binding" evidence="1">
    <location>
        <begin position="31"/>
        <end position="131"/>
    </location>
</feature>
<dbReference type="SUPFAM" id="SSF51206">
    <property type="entry name" value="cAMP-binding domain-like"/>
    <property type="match status" value="1"/>
</dbReference>
<organism evidence="2 3">
    <name type="scientific">Desulfatitalea alkaliphila</name>
    <dbReference type="NCBI Taxonomy" id="2929485"/>
    <lineage>
        <taxon>Bacteria</taxon>
        <taxon>Pseudomonadati</taxon>
        <taxon>Thermodesulfobacteriota</taxon>
        <taxon>Desulfobacteria</taxon>
        <taxon>Desulfobacterales</taxon>
        <taxon>Desulfosarcinaceae</taxon>
        <taxon>Desulfatitalea</taxon>
    </lineage>
</organism>
<proteinExistence type="predicted"/>
<dbReference type="Pfam" id="PF00027">
    <property type="entry name" value="cNMP_binding"/>
    <property type="match status" value="1"/>
</dbReference>
<dbReference type="InterPro" id="IPR029063">
    <property type="entry name" value="SAM-dependent_MTases_sf"/>
</dbReference>
<dbReference type="Proteomes" id="UP001165427">
    <property type="component" value="Unassembled WGS sequence"/>
</dbReference>
<dbReference type="CDD" id="cd00038">
    <property type="entry name" value="CAP_ED"/>
    <property type="match status" value="1"/>
</dbReference>
<evidence type="ECO:0000313" key="3">
    <source>
        <dbReference type="Proteomes" id="UP001165427"/>
    </source>
</evidence>
<dbReference type="SUPFAM" id="SSF53335">
    <property type="entry name" value="S-adenosyl-L-methionine-dependent methyltransferases"/>
    <property type="match status" value="1"/>
</dbReference>
<protein>
    <submittedName>
        <fullName evidence="2">Cyclic nucleotide-binding domain-containing protein</fullName>
    </submittedName>
</protein>
<dbReference type="RefSeq" id="WP_246912812.1">
    <property type="nucleotide sequence ID" value="NZ_JALJRB010000023.1"/>
</dbReference>
<dbReference type="Gene3D" id="3.40.50.150">
    <property type="entry name" value="Vaccinia Virus protein VP39"/>
    <property type="match status" value="1"/>
</dbReference>
<dbReference type="Gene3D" id="2.60.120.10">
    <property type="entry name" value="Jelly Rolls"/>
    <property type="match status" value="1"/>
</dbReference>
<dbReference type="AlphaFoldDB" id="A0AA41R6U1"/>
<dbReference type="InterPro" id="IPR014710">
    <property type="entry name" value="RmlC-like_jellyroll"/>
</dbReference>
<comment type="caution">
    <text evidence="2">The sequence shown here is derived from an EMBL/GenBank/DDBJ whole genome shotgun (WGS) entry which is preliminary data.</text>
</comment>
<dbReference type="EMBL" id="JALJRB010000023">
    <property type="protein sequence ID" value="MCJ8502280.1"/>
    <property type="molecule type" value="Genomic_DNA"/>
</dbReference>
<accession>A0AA41R6U1</accession>
<dbReference type="InterPro" id="IPR022744">
    <property type="entry name" value="MeTrfase_dom_put"/>
</dbReference>
<dbReference type="InterPro" id="IPR000595">
    <property type="entry name" value="cNMP-bd_dom"/>
</dbReference>
<reference evidence="2" key="1">
    <citation type="submission" date="2022-04" db="EMBL/GenBank/DDBJ databases">
        <title>Desulfatitalea alkaliphila sp. nov., a novel anaerobic sulfate-reducing bacterium isolated from terrestrial mud volcano, Taman Peninsula, Russia.</title>
        <authorList>
            <person name="Khomyakova M.A."/>
            <person name="Merkel A.Y."/>
            <person name="Slobodkin A.I."/>
        </authorList>
    </citation>
    <scope>NUCLEOTIDE SEQUENCE</scope>
    <source>
        <strain evidence="2">M08but</strain>
    </source>
</reference>
<name>A0AA41R6U1_9BACT</name>
<sequence length="505" mass="57185">MMMNAHLPTDETGGAPERETIAAVLPFAARRSYEPGETLLETAAAAQCFYYVETGTLEVSYTAEGTAIVVALIGPGAFCGEIGFFDGLARTRTIKALSGGQLRVFDRTILDRITADDPGLAARFLETVLRAVCRRFRRILSDRGPLTAYAAALSTGREHFKGMRQLPADLLGSAGWQQLNQELEQFKARMFDVAYRLQEAQDTEIAPHQQAEAEAVLDRFFEKVRHAAALADTRGHAELMWGYMFKELFPYLARSRFYERAYYKPKGYAGDFFMIERIYRNQPDGDGKFGRLIDGWLLKRVPARAVRNRRRLLHRILDRLCRERLHGPGPIRIMNLACGPCRELFDLVGGADYSDRIDALCVDIDAEALQFAHTQVDPRNHGARVRFMHENVIRWALGRSRQQFDAQDLIYTSGLCDYLDRRLVKALIEQCHSCLKPGGVLIIGNFAPANPDRALMDHLMYWRLIYRDRAELGQLFADTPFGGRVTIEAEEQGVNLFALARREPR</sequence>
<dbReference type="SMART" id="SM00100">
    <property type="entry name" value="cNMP"/>
    <property type="match status" value="1"/>
</dbReference>